<accession>A0A9P8RZ42</accession>
<keyword evidence="1" id="KW-0812">Transmembrane</keyword>
<organism evidence="2 3">
    <name type="scientific">Spironucleus salmonicida</name>
    <dbReference type="NCBI Taxonomy" id="348837"/>
    <lineage>
        <taxon>Eukaryota</taxon>
        <taxon>Metamonada</taxon>
        <taxon>Diplomonadida</taxon>
        <taxon>Hexamitidae</taxon>
        <taxon>Hexamitinae</taxon>
        <taxon>Spironucleus</taxon>
    </lineage>
</organism>
<reference evidence="2 3" key="1">
    <citation type="journal article" date="2014" name="PLoS Genet.">
        <title>The Genome of Spironucleus salmonicida Highlights a Fish Pathogen Adapted to Fluctuating Environments.</title>
        <authorList>
            <person name="Xu F."/>
            <person name="Jerlstrom-Hultqvist J."/>
            <person name="Einarsson E."/>
            <person name="Astvaldsson A."/>
            <person name="Svard S.G."/>
            <person name="Andersson J.O."/>
        </authorList>
    </citation>
    <scope>NUCLEOTIDE SEQUENCE [LARGE SCALE GENOMIC DNA]</scope>
    <source>
        <strain evidence="2 3">ATCC 50377</strain>
    </source>
</reference>
<dbReference type="GeneID" id="94296245"/>
<gene>
    <name evidence="2" type="ORF">SS50377_22222</name>
</gene>
<protein>
    <submittedName>
        <fullName evidence="2">Uncharacterized protein</fullName>
    </submittedName>
</protein>
<dbReference type="RefSeq" id="XP_067765380.1">
    <property type="nucleotide sequence ID" value="XM_067906112.1"/>
</dbReference>
<evidence type="ECO:0000313" key="2">
    <source>
        <dbReference type="EMBL" id="KAH0574607.1"/>
    </source>
</evidence>
<comment type="caution">
    <text evidence="2">The sequence shown here is derived from an EMBL/GenBank/DDBJ whole genome shotgun (WGS) entry which is preliminary data.</text>
</comment>
<evidence type="ECO:0000313" key="3">
    <source>
        <dbReference type="Proteomes" id="UP000018208"/>
    </source>
</evidence>
<dbReference type="AlphaFoldDB" id="A0A9P8RZ42"/>
<keyword evidence="1" id="KW-0472">Membrane</keyword>
<feature type="transmembrane region" description="Helical" evidence="1">
    <location>
        <begin position="997"/>
        <end position="1015"/>
    </location>
</feature>
<evidence type="ECO:0000256" key="1">
    <source>
        <dbReference type="SAM" id="Phobius"/>
    </source>
</evidence>
<dbReference type="KEGG" id="ssao:94296245"/>
<keyword evidence="3" id="KW-1185">Reference proteome</keyword>
<dbReference type="Proteomes" id="UP000018208">
    <property type="component" value="Unassembled WGS sequence"/>
</dbReference>
<dbReference type="EMBL" id="AUWU02000003">
    <property type="protein sequence ID" value="KAH0574607.1"/>
    <property type="molecule type" value="Genomic_DNA"/>
</dbReference>
<sequence>MHLYYQTPFKLLLYILQYCILIKHYASTTHACLSTIYGNTWGSSTSGAHFSSRQLLKIEYTNSLRHSLCLYSTGKNTLPSATLYLGSQVNMYQQAQQYIIQVQQYILNILIGTTPNAYILLNSNQDITIYTIVLHTHQALCQYHSRLPQHYLWKYLGYQYQWYPVQQQPAMPNMKVKPLYTMPTASTQARSTKMWKAQASIRSVLFLINYDIATSLGPDHQLALSRHPDSHTLADLALAKLILRVVVTIQNSSIPMLLSQAAYRVRLQSIMFDRLCIMRVLKIKYKQSSAQPVLVLYRQEYPSQCTVHLGSQVNMYQQAQQYIIQVQQYILNILIGTTPNAYILLNSNQDITIYTIVLHCHQSLCQYHSRLPWCCLWNYLGYQYQWYPLQQQAGTTHRIYKQSSAQPVLVLYRQEYPSQCTVHLGSQVNIYQQAQQYIIQVQQQYTKYPYKHHSQCIYTTKLQLRYSYIYYSIVYSSSTIPVPLTPALVLSMELLGVQYQWCPLQQQIVIKDRIYKQSSAQPVLVLYRQEYPSQCTVHLGSQVNIYQQAQQYIIQIQQYILNILTSTTPNAYILLNSNQDITIYTIVLHCHQALSQYHSRLPWCCLWNYLGQQYQWYPLQQQAGTTHRIYKQSSAQPVLVLYRQEYPSQCTVHLGSQVNIYQQAQQYIIQIQQYILNILIGTTPNAYILLNSNQDITIYTIVLHCHQALRQYHSRLPWCYLWNYLGSSTSGAHFSSRQLLKIEYKQSSAQPVLVLYRQEYPSQCTVHLGSQVNIYQQAQQYIIQIQQYILNILIGTTPNAYILLNSIQVITIYTIVLHTHQALRQYHSCLPWCYLWNYLGYQYWWYPVQQQPAMPNMKVKPLYTMPTASTQARSTKMWKAQASIRSVLFLINYDIATSLGPDHQLALSRHPDSHTLADLALAKLILRVVVTIQNSSIPRLLSQAAYRVRLQSIMFDRLCIMRVLKIKYKQSSAQPVLALLVRIPFLVYCAPGLISEYILVSIVVYSINTIVYTKYPYKHHSQCIYTTKLHLSYYYIYYSIAYSSSTIPVPLTPALVLSMELLGVQYQWCPLQQQIVIKDKIQAVFGIACACITSENSLLSVLCTWAHK</sequence>
<keyword evidence="1" id="KW-1133">Transmembrane helix</keyword>
<feature type="transmembrane region" description="Helical" evidence="1">
    <location>
        <begin position="1035"/>
        <end position="1057"/>
    </location>
</feature>
<name>A0A9P8RZ42_9EUKA</name>
<proteinExistence type="predicted"/>